<comment type="caution">
    <text evidence="7">The sequence shown here is derived from an EMBL/GenBank/DDBJ whole genome shotgun (WGS) entry which is preliminary data.</text>
</comment>
<accession>A0A9C9NBV9</accession>
<dbReference type="InterPro" id="IPR037171">
    <property type="entry name" value="NagB/RpiA_transferase-like"/>
</dbReference>
<feature type="domain" description="Sugar-binding" evidence="6">
    <location>
        <begin position="77"/>
        <end position="181"/>
    </location>
</feature>
<dbReference type="PANTHER" id="PTHR34294">
    <property type="entry name" value="TRANSCRIPTIONAL REGULATOR-RELATED"/>
    <property type="match status" value="1"/>
</dbReference>
<dbReference type="InterPro" id="IPR051054">
    <property type="entry name" value="SorC_transcr_regulators"/>
</dbReference>
<comment type="similarity">
    <text evidence="1">Belongs to the SorC transcriptional regulatory family.</text>
</comment>
<proteinExistence type="inferred from homology"/>
<dbReference type="GO" id="GO:0030246">
    <property type="term" value="F:carbohydrate binding"/>
    <property type="evidence" value="ECO:0007669"/>
    <property type="project" value="InterPro"/>
</dbReference>
<dbReference type="InterPro" id="IPR007324">
    <property type="entry name" value="Sugar-bd_dom_put"/>
</dbReference>
<evidence type="ECO:0000256" key="3">
    <source>
        <dbReference type="ARBA" id="ARBA00023125"/>
    </source>
</evidence>
<evidence type="ECO:0000313" key="7">
    <source>
        <dbReference type="EMBL" id="HET98956.1"/>
    </source>
</evidence>
<reference evidence="7" key="1">
    <citation type="journal article" date="2020" name="mSystems">
        <title>Genome- and Community-Level Interaction Insights into Carbon Utilization and Element Cycling Functions of Hydrothermarchaeota in Hydrothermal Sediment.</title>
        <authorList>
            <person name="Zhou Z."/>
            <person name="Liu Y."/>
            <person name="Xu W."/>
            <person name="Pan J."/>
            <person name="Luo Z.H."/>
            <person name="Li M."/>
        </authorList>
    </citation>
    <scope>NUCLEOTIDE SEQUENCE</scope>
    <source>
        <strain evidence="7">HyVt-347</strain>
    </source>
</reference>
<dbReference type="Gene3D" id="3.40.50.1360">
    <property type="match status" value="1"/>
</dbReference>
<dbReference type="GO" id="GO:0003677">
    <property type="term" value="F:DNA binding"/>
    <property type="evidence" value="ECO:0007669"/>
    <property type="project" value="UniProtKB-KW"/>
</dbReference>
<dbReference type="AlphaFoldDB" id="A0A9C9NBV9"/>
<dbReference type="Gene3D" id="1.10.10.10">
    <property type="entry name" value="Winged helix-like DNA-binding domain superfamily/Winged helix DNA-binding domain"/>
    <property type="match status" value="1"/>
</dbReference>
<evidence type="ECO:0000256" key="1">
    <source>
        <dbReference type="ARBA" id="ARBA00010466"/>
    </source>
</evidence>
<sequence>MDQPATLHGPSRGTPKPPPEFDDVVTWAAWLYYVDELTQAAVAARLGVSRASIANYLQEARRSGRVTIRVDSAAVARTALSKALAKRFALVAATVVPALPDHPAEQRIGAAGARVLADVLDPGDIIGVAWGRTILAAARATEASRIPDLTIVQVSGSSASSADFSPELCTTLLANQLGARCVN</sequence>
<dbReference type="EMBL" id="DRGN01000013">
    <property type="protein sequence ID" value="HET98956.1"/>
    <property type="molecule type" value="Genomic_DNA"/>
</dbReference>
<evidence type="ECO:0000259" key="6">
    <source>
        <dbReference type="Pfam" id="PF04198"/>
    </source>
</evidence>
<name>A0A9C9NBV9_9HYPH</name>
<dbReference type="InterPro" id="IPR001387">
    <property type="entry name" value="Cro/C1-type_HTH"/>
</dbReference>
<evidence type="ECO:0000313" key="8">
    <source>
        <dbReference type="Proteomes" id="UP000885680"/>
    </source>
</evidence>
<dbReference type="CDD" id="cd00093">
    <property type="entry name" value="HTH_XRE"/>
    <property type="match status" value="1"/>
</dbReference>
<dbReference type="PANTHER" id="PTHR34294:SF1">
    <property type="entry name" value="TRANSCRIPTIONAL REGULATOR LSRR"/>
    <property type="match status" value="1"/>
</dbReference>
<organism evidence="7 8">
    <name type="scientific">Aurantimonas coralicida</name>
    <dbReference type="NCBI Taxonomy" id="182270"/>
    <lineage>
        <taxon>Bacteria</taxon>
        <taxon>Pseudomonadati</taxon>
        <taxon>Pseudomonadota</taxon>
        <taxon>Alphaproteobacteria</taxon>
        <taxon>Hyphomicrobiales</taxon>
        <taxon>Aurantimonadaceae</taxon>
        <taxon>Aurantimonas</taxon>
    </lineage>
</organism>
<dbReference type="InterPro" id="IPR036388">
    <property type="entry name" value="WH-like_DNA-bd_sf"/>
</dbReference>
<keyword evidence="3" id="KW-0238">DNA-binding</keyword>
<gene>
    <name evidence="7" type="ORF">ENH89_00990</name>
</gene>
<feature type="region of interest" description="Disordered" evidence="5">
    <location>
        <begin position="1"/>
        <end position="20"/>
    </location>
</feature>
<dbReference type="Proteomes" id="UP000885680">
    <property type="component" value="Unassembled WGS sequence"/>
</dbReference>
<dbReference type="Pfam" id="PF04198">
    <property type="entry name" value="Sugar-bind"/>
    <property type="match status" value="1"/>
</dbReference>
<protein>
    <submittedName>
        <fullName evidence="7">Sugar-binding transcriptional regulator</fullName>
    </submittedName>
</protein>
<evidence type="ECO:0000256" key="5">
    <source>
        <dbReference type="SAM" id="MobiDB-lite"/>
    </source>
</evidence>
<evidence type="ECO:0000256" key="2">
    <source>
        <dbReference type="ARBA" id="ARBA00023015"/>
    </source>
</evidence>
<keyword evidence="4" id="KW-0804">Transcription</keyword>
<dbReference type="SUPFAM" id="SSF100950">
    <property type="entry name" value="NagB/RpiA/CoA transferase-like"/>
    <property type="match status" value="1"/>
</dbReference>
<evidence type="ECO:0000256" key="4">
    <source>
        <dbReference type="ARBA" id="ARBA00023163"/>
    </source>
</evidence>
<feature type="non-terminal residue" evidence="7">
    <location>
        <position position="183"/>
    </location>
</feature>
<keyword evidence="2" id="KW-0805">Transcription regulation</keyword>